<organism evidence="2 3">
    <name type="scientific">Amphibalanus amphitrite</name>
    <name type="common">Striped barnacle</name>
    <name type="synonym">Balanus amphitrite</name>
    <dbReference type="NCBI Taxonomy" id="1232801"/>
    <lineage>
        <taxon>Eukaryota</taxon>
        <taxon>Metazoa</taxon>
        <taxon>Ecdysozoa</taxon>
        <taxon>Arthropoda</taxon>
        <taxon>Crustacea</taxon>
        <taxon>Multicrustacea</taxon>
        <taxon>Cirripedia</taxon>
        <taxon>Thoracica</taxon>
        <taxon>Thoracicalcarea</taxon>
        <taxon>Balanomorpha</taxon>
        <taxon>Balanoidea</taxon>
        <taxon>Balanidae</taxon>
        <taxon>Amphibalaninae</taxon>
        <taxon>Amphibalanus</taxon>
    </lineage>
</organism>
<dbReference type="SUPFAM" id="SSF53335">
    <property type="entry name" value="S-adenosyl-L-methionine-dependent methyltransferases"/>
    <property type="match status" value="1"/>
</dbReference>
<feature type="region of interest" description="Disordered" evidence="1">
    <location>
        <begin position="1"/>
        <end position="94"/>
    </location>
</feature>
<feature type="compositionally biased region" description="Basic and acidic residues" evidence="1">
    <location>
        <begin position="156"/>
        <end position="166"/>
    </location>
</feature>
<gene>
    <name evidence="2" type="primary">METTL27_1</name>
    <name evidence="2" type="ORF">FJT64_023526</name>
</gene>
<comment type="caution">
    <text evidence="2">The sequence shown here is derived from an EMBL/GenBank/DDBJ whole genome shotgun (WGS) entry which is preliminary data.</text>
</comment>
<feature type="compositionally biased region" description="Acidic residues" evidence="1">
    <location>
        <begin position="133"/>
        <end position="154"/>
    </location>
</feature>
<evidence type="ECO:0000313" key="2">
    <source>
        <dbReference type="EMBL" id="KAF0304732.1"/>
    </source>
</evidence>
<dbReference type="GO" id="GO:0032259">
    <property type="term" value="P:methylation"/>
    <property type="evidence" value="ECO:0007669"/>
    <property type="project" value="UniProtKB-KW"/>
</dbReference>
<accession>A0A6A4WQ09</accession>
<keyword evidence="2" id="KW-0808">Transferase</keyword>
<dbReference type="CDD" id="cd02440">
    <property type="entry name" value="AdoMet_MTases"/>
    <property type="match status" value="1"/>
</dbReference>
<feature type="compositionally biased region" description="Basic and acidic residues" evidence="1">
    <location>
        <begin position="123"/>
        <end position="132"/>
    </location>
</feature>
<evidence type="ECO:0000313" key="3">
    <source>
        <dbReference type="Proteomes" id="UP000440578"/>
    </source>
</evidence>
<dbReference type="Proteomes" id="UP000440578">
    <property type="component" value="Unassembled WGS sequence"/>
</dbReference>
<evidence type="ECO:0000256" key="1">
    <source>
        <dbReference type="SAM" id="MobiDB-lite"/>
    </source>
</evidence>
<sequence length="331" mass="35451">MRLGSKAAPAPAASAATVTRRRPTMAHLPSVRATSGRPRLPPAHLSRPVSFTSLQPLSRASSGGSRSDDDPVAVAAPVPPAGQLPSKYEPLPAIPKRLVRQRTYEVIEPVVLKPGTPPSVGPGDREVPHDSDEAVDADEEDLQSSTPGDEDNDGSEPGRARLDVRNDSVEEVEVAEAPDLPTDSLETLPGQGADCDRLSARVAMPSDGQEELRLVNQLIQHREVQETVTAYNRTATNYDEEFPVEVLGGPRFATEAVLDLFPEDGAVPRGQLKVLDVAAGTGLVGQRLYDAGIRNLDALEPSSEMIKIAQSRGIYQRIIETSATKHSGFKE</sequence>
<dbReference type="GO" id="GO:0008168">
    <property type="term" value="F:methyltransferase activity"/>
    <property type="evidence" value="ECO:0007669"/>
    <property type="project" value="UniProtKB-KW"/>
</dbReference>
<feature type="region of interest" description="Disordered" evidence="1">
    <location>
        <begin position="110"/>
        <end position="166"/>
    </location>
</feature>
<feature type="compositionally biased region" description="Low complexity" evidence="1">
    <location>
        <begin position="7"/>
        <end position="18"/>
    </location>
</feature>
<keyword evidence="2" id="KW-0489">Methyltransferase</keyword>
<reference evidence="2 3" key="1">
    <citation type="submission" date="2019-07" db="EMBL/GenBank/DDBJ databases">
        <title>Draft genome assembly of a fouling barnacle, Amphibalanus amphitrite (Darwin, 1854): The first reference genome for Thecostraca.</title>
        <authorList>
            <person name="Kim W."/>
        </authorList>
    </citation>
    <scope>NUCLEOTIDE SEQUENCE [LARGE SCALE GENOMIC DNA]</scope>
    <source>
        <strain evidence="2">SNU_AA5</strain>
        <tissue evidence="2">Soma without cirri and trophi</tissue>
    </source>
</reference>
<dbReference type="AlphaFoldDB" id="A0A6A4WQ09"/>
<dbReference type="Gene3D" id="3.40.50.150">
    <property type="entry name" value="Vaccinia Virus protein VP39"/>
    <property type="match status" value="1"/>
</dbReference>
<name>A0A6A4WQ09_AMPAM</name>
<keyword evidence="3" id="KW-1185">Reference proteome</keyword>
<dbReference type="EMBL" id="VIIS01000819">
    <property type="protein sequence ID" value="KAF0304732.1"/>
    <property type="molecule type" value="Genomic_DNA"/>
</dbReference>
<proteinExistence type="predicted"/>
<dbReference type="InterPro" id="IPR029063">
    <property type="entry name" value="SAM-dependent_MTases_sf"/>
</dbReference>
<protein>
    <submittedName>
        <fullName evidence="2">Methyltransferase-like protein 27</fullName>
    </submittedName>
</protein>